<dbReference type="eggNOG" id="KOG1424">
    <property type="taxonomic scope" value="Eukaryota"/>
</dbReference>
<dbReference type="WBParaSite" id="BXY_0576400.1">
    <property type="protein sequence ID" value="BXY_0576400.1"/>
    <property type="gene ID" value="BXY_0576400"/>
</dbReference>
<dbReference type="GO" id="GO:0000054">
    <property type="term" value="P:ribosomal subunit export from nucleus"/>
    <property type="evidence" value="ECO:0007669"/>
    <property type="project" value="TreeGrafter"/>
</dbReference>
<dbReference type="PANTHER" id="PTHR45709">
    <property type="entry name" value="LARGE SUBUNIT GTPASE 1 HOMOLOG-RELATED"/>
    <property type="match status" value="1"/>
</dbReference>
<feature type="domain" description="CP-type G" evidence="8">
    <location>
        <begin position="163"/>
        <end position="341"/>
    </location>
</feature>
<dbReference type="Proteomes" id="UP000095284">
    <property type="component" value="Unplaced"/>
</dbReference>
<evidence type="ECO:0000256" key="2">
    <source>
        <dbReference type="ARBA" id="ARBA00022490"/>
    </source>
</evidence>
<evidence type="ECO:0000259" key="8">
    <source>
        <dbReference type="PROSITE" id="PS51721"/>
    </source>
</evidence>
<keyword evidence="4" id="KW-0378">Hydrolase</keyword>
<dbReference type="PANTHER" id="PTHR45709:SF2">
    <property type="entry name" value="LARGE SUBUNIT GTPASE 1 HOMOLOG"/>
    <property type="match status" value="1"/>
</dbReference>
<dbReference type="InterPro" id="IPR027417">
    <property type="entry name" value="P-loop_NTPase"/>
</dbReference>
<proteinExistence type="predicted"/>
<dbReference type="CDD" id="cd01857">
    <property type="entry name" value="HSR1_MMR1"/>
    <property type="match status" value="1"/>
</dbReference>
<keyword evidence="5" id="KW-0342">GTP-binding</keyword>
<evidence type="ECO:0000256" key="3">
    <source>
        <dbReference type="ARBA" id="ARBA00022741"/>
    </source>
</evidence>
<keyword evidence="3" id="KW-0547">Nucleotide-binding</keyword>
<accession>A0A1I7RYE7</accession>
<dbReference type="InterPro" id="IPR006073">
    <property type="entry name" value="GTP-bd"/>
</dbReference>
<dbReference type="Gene3D" id="3.40.50.300">
    <property type="entry name" value="P-loop containing nucleotide triphosphate hydrolases"/>
    <property type="match status" value="1"/>
</dbReference>
<dbReference type="Pfam" id="PF01926">
    <property type="entry name" value="MMR_HSR1"/>
    <property type="match status" value="1"/>
</dbReference>
<dbReference type="GO" id="GO:0003924">
    <property type="term" value="F:GTPase activity"/>
    <property type="evidence" value="ECO:0007669"/>
    <property type="project" value="InterPro"/>
</dbReference>
<dbReference type="InterPro" id="IPR030378">
    <property type="entry name" value="G_CP_dom"/>
</dbReference>
<reference evidence="10" key="1">
    <citation type="submission" date="2016-11" db="UniProtKB">
        <authorList>
            <consortium name="WormBaseParasite"/>
        </authorList>
    </citation>
    <scope>IDENTIFICATION</scope>
</reference>
<sequence>MTKRRAKNAKPTGLNKSLGNALQNRAENRFATTSSTAPVVSEPKSAKVLASVTHENAYEEFFNNAELAGRDFVANRGDFQLLQTTTSVVDVQSLQDKTFEDLNKKFGHLLKIPRRPDPHSYSTPEGLETQEMRNFLEWRKSLAQLAEGDGIVLTPFERNLELWRQLWRVVERSDIVVQIVDARNPLLFRNEDLEVYTSEFVHPKRCILLVNKADLLTSEQIVLWKEYFSQQGIEAIFWSAALASNEEVEERERSKMEAVVDSTEELISALKKAAFDAKPGGSNVTVGMTGYPNVGKSSTINRIVGAKKTSVSATPGKTKHFQTLIVDEEITLCDCPGLVMPSLGFSPAEMLLNGILPVDQMRDCIPPIQLLCNRVPREALESLYSILLPKPADFEDPNRPPTAHEFLTTLAFMRGFMTEAGVPDGSRVARVVVKDVFNGKLKWTAAPPGIDQTEYDKFTYRDIKKSDAGKSGEVLLDQLRKKNYLVTDGALGNALDVGFFNKNVSGGAHLRSAKSDKDGSGKKHFKGKKDKLRRIHNDLDA</sequence>
<feature type="compositionally biased region" description="Basic residues" evidence="7">
    <location>
        <begin position="522"/>
        <end position="534"/>
    </location>
</feature>
<evidence type="ECO:0000313" key="10">
    <source>
        <dbReference type="WBParaSite" id="BXY_0576400.1"/>
    </source>
</evidence>
<dbReference type="SUPFAM" id="SSF52540">
    <property type="entry name" value="P-loop containing nucleoside triphosphate hydrolases"/>
    <property type="match status" value="1"/>
</dbReference>
<evidence type="ECO:0000313" key="9">
    <source>
        <dbReference type="Proteomes" id="UP000095284"/>
    </source>
</evidence>
<dbReference type="AlphaFoldDB" id="A0A1I7RYE7"/>
<dbReference type="GO" id="GO:0005525">
    <property type="term" value="F:GTP binding"/>
    <property type="evidence" value="ECO:0007669"/>
    <property type="project" value="UniProtKB-KW"/>
</dbReference>
<name>A0A1I7RYE7_BURXY</name>
<keyword evidence="2" id="KW-0963">Cytoplasm</keyword>
<evidence type="ECO:0000256" key="7">
    <source>
        <dbReference type="SAM" id="MobiDB-lite"/>
    </source>
</evidence>
<evidence type="ECO:0000256" key="1">
    <source>
        <dbReference type="ARBA" id="ARBA00004496"/>
    </source>
</evidence>
<evidence type="ECO:0000256" key="6">
    <source>
        <dbReference type="ARBA" id="ARBA00040145"/>
    </source>
</evidence>
<dbReference type="PROSITE" id="PS51721">
    <property type="entry name" value="G_CP"/>
    <property type="match status" value="1"/>
</dbReference>
<protein>
    <recommendedName>
        <fullName evidence="6">Large subunit GTPase 1 homolog</fullName>
    </recommendedName>
</protein>
<comment type="subcellular location">
    <subcellularLocation>
        <location evidence="1">Cytoplasm</location>
    </subcellularLocation>
</comment>
<evidence type="ECO:0000256" key="5">
    <source>
        <dbReference type="ARBA" id="ARBA00023134"/>
    </source>
</evidence>
<evidence type="ECO:0000256" key="4">
    <source>
        <dbReference type="ARBA" id="ARBA00022801"/>
    </source>
</evidence>
<organism evidence="9 10">
    <name type="scientific">Bursaphelenchus xylophilus</name>
    <name type="common">Pinewood nematode worm</name>
    <name type="synonym">Aphelenchoides xylophilus</name>
    <dbReference type="NCBI Taxonomy" id="6326"/>
    <lineage>
        <taxon>Eukaryota</taxon>
        <taxon>Metazoa</taxon>
        <taxon>Ecdysozoa</taxon>
        <taxon>Nematoda</taxon>
        <taxon>Chromadorea</taxon>
        <taxon>Rhabditida</taxon>
        <taxon>Tylenchina</taxon>
        <taxon>Tylenchomorpha</taxon>
        <taxon>Aphelenchoidea</taxon>
        <taxon>Aphelenchoididae</taxon>
        <taxon>Bursaphelenchus</taxon>
    </lineage>
</organism>
<dbReference type="GO" id="GO:0005829">
    <property type="term" value="C:cytosol"/>
    <property type="evidence" value="ECO:0007669"/>
    <property type="project" value="TreeGrafter"/>
</dbReference>
<feature type="region of interest" description="Disordered" evidence="7">
    <location>
        <begin position="510"/>
        <end position="541"/>
    </location>
</feature>
<dbReference type="InterPro" id="IPR043358">
    <property type="entry name" value="GNL1-like"/>
</dbReference>